<accession>A0A6J5Q1Q6</accession>
<evidence type="ECO:0000313" key="3">
    <source>
        <dbReference type="EMBL" id="CAB4178059.1"/>
    </source>
</evidence>
<keyword evidence="1" id="KW-0812">Transmembrane</keyword>
<feature type="transmembrane region" description="Helical" evidence="1">
    <location>
        <begin position="119"/>
        <end position="137"/>
    </location>
</feature>
<evidence type="ECO:0008006" key="5">
    <source>
        <dbReference type="Google" id="ProtNLM"/>
    </source>
</evidence>
<reference evidence="3" key="1">
    <citation type="submission" date="2020-05" db="EMBL/GenBank/DDBJ databases">
        <authorList>
            <person name="Chiriac C."/>
            <person name="Salcher M."/>
            <person name="Ghai R."/>
            <person name="Kavagutti S V."/>
        </authorList>
    </citation>
    <scope>NUCLEOTIDE SEQUENCE</scope>
</reference>
<keyword evidence="1" id="KW-1133">Transmembrane helix</keyword>
<protein>
    <recommendedName>
        <fullName evidence="5">Holin of 3TMs, for gene-transfer release</fullName>
    </recommendedName>
</protein>
<sequence length="144" mass="15927">MNVVDMLFNAAGGGIVGSLLHLGTGIFETWRKKKDAEVEIMLMQAKTESAEKAAAWDAFARSQQSQAPFAVPTGVSPLMANIFTAVEAFKTFTRPGLTWALLSILVYVFSVSPEYARQQMLGEITFGAFTALFWWFGSRYSTKR</sequence>
<feature type="transmembrane region" description="Helical" evidence="1">
    <location>
        <begin position="96"/>
        <end position="113"/>
    </location>
</feature>
<evidence type="ECO:0000313" key="2">
    <source>
        <dbReference type="EMBL" id="CAB4172001.1"/>
    </source>
</evidence>
<name>A0A6J5Q1Q6_9CAUD</name>
<keyword evidence="1" id="KW-0472">Membrane</keyword>
<feature type="transmembrane region" description="Helical" evidence="1">
    <location>
        <begin position="6"/>
        <end position="27"/>
    </location>
</feature>
<dbReference type="EMBL" id="LR797108">
    <property type="protein sequence ID" value="CAB4187324.1"/>
    <property type="molecule type" value="Genomic_DNA"/>
</dbReference>
<evidence type="ECO:0000256" key="1">
    <source>
        <dbReference type="SAM" id="Phobius"/>
    </source>
</evidence>
<dbReference type="EMBL" id="LR796958">
    <property type="protein sequence ID" value="CAB4178059.1"/>
    <property type="molecule type" value="Genomic_DNA"/>
</dbReference>
<gene>
    <name evidence="3" type="ORF">UFOVP1007_18</name>
    <name evidence="4" type="ORF">UFOVP1159_18</name>
    <name evidence="2" type="ORF">UFOVP927_45</name>
</gene>
<proteinExistence type="predicted"/>
<organism evidence="3">
    <name type="scientific">uncultured Caudovirales phage</name>
    <dbReference type="NCBI Taxonomy" id="2100421"/>
    <lineage>
        <taxon>Viruses</taxon>
        <taxon>Duplodnaviria</taxon>
        <taxon>Heunggongvirae</taxon>
        <taxon>Uroviricota</taxon>
        <taxon>Caudoviricetes</taxon>
        <taxon>Peduoviridae</taxon>
        <taxon>Maltschvirus</taxon>
        <taxon>Maltschvirus maltsch</taxon>
    </lineage>
</organism>
<evidence type="ECO:0000313" key="4">
    <source>
        <dbReference type="EMBL" id="CAB4187324.1"/>
    </source>
</evidence>
<dbReference type="EMBL" id="LR796868">
    <property type="protein sequence ID" value="CAB4172001.1"/>
    <property type="molecule type" value="Genomic_DNA"/>
</dbReference>